<sequence>MNKNIYLLILFSLFLTVSGMVNAKITSSKFAFGFANILDKGPVPSTTIRFKNFTNSQIENLWTIDNQILRINSTLTELWFIHDFNPLKKKSVSGRPQIIGGYLIVSAAAVKSDFITYSEVVWNNPFPTRIYFETGKRSVVSYVTSEKIFPIKTLSDIVFNTLVK</sequence>
<gene>
    <name evidence="1" type="ORF">MM213_10815</name>
</gene>
<evidence type="ECO:0000313" key="2">
    <source>
        <dbReference type="Proteomes" id="UP001165430"/>
    </source>
</evidence>
<protein>
    <submittedName>
        <fullName evidence="1">Uncharacterized protein</fullName>
    </submittedName>
</protein>
<accession>A0ABS9VDF9</accession>
<keyword evidence="2" id="KW-1185">Reference proteome</keyword>
<dbReference type="EMBL" id="JAKZGO010000008">
    <property type="protein sequence ID" value="MCH7413980.1"/>
    <property type="molecule type" value="Genomic_DNA"/>
</dbReference>
<proteinExistence type="predicted"/>
<dbReference type="Proteomes" id="UP001165430">
    <property type="component" value="Unassembled WGS sequence"/>
</dbReference>
<name>A0ABS9VDF9_9BACT</name>
<organism evidence="1 2">
    <name type="scientific">Belliella alkalica</name>
    <dbReference type="NCBI Taxonomy" id="1730871"/>
    <lineage>
        <taxon>Bacteria</taxon>
        <taxon>Pseudomonadati</taxon>
        <taxon>Bacteroidota</taxon>
        <taxon>Cytophagia</taxon>
        <taxon>Cytophagales</taxon>
        <taxon>Cyclobacteriaceae</taxon>
        <taxon>Belliella</taxon>
    </lineage>
</organism>
<comment type="caution">
    <text evidence="1">The sequence shown here is derived from an EMBL/GenBank/DDBJ whole genome shotgun (WGS) entry which is preliminary data.</text>
</comment>
<reference evidence="1" key="1">
    <citation type="submission" date="2022-03" db="EMBL/GenBank/DDBJ databases">
        <title>De novo assembled genomes of Belliella spp. (Cyclobacteriaceae) strains.</title>
        <authorList>
            <person name="Szabo A."/>
            <person name="Korponai K."/>
            <person name="Felfoldi T."/>
        </authorList>
    </citation>
    <scope>NUCLEOTIDE SEQUENCE</scope>
    <source>
        <strain evidence="1">DSM 111903</strain>
    </source>
</reference>
<dbReference type="RefSeq" id="WP_241412188.1">
    <property type="nucleotide sequence ID" value="NZ_JAKZGO010000008.1"/>
</dbReference>
<evidence type="ECO:0000313" key="1">
    <source>
        <dbReference type="EMBL" id="MCH7413980.1"/>
    </source>
</evidence>